<dbReference type="InterPro" id="IPR028889">
    <property type="entry name" value="USP"/>
</dbReference>
<evidence type="ECO:0000256" key="1">
    <source>
        <dbReference type="ARBA" id="ARBA00009085"/>
    </source>
</evidence>
<keyword evidence="4" id="KW-0862">Zinc</keyword>
<keyword evidence="3 5" id="KW-0863">Zinc-finger</keyword>
<dbReference type="AlphaFoldDB" id="A0A7I5E838"/>
<dbReference type="Proteomes" id="UP000025227">
    <property type="component" value="Unplaced"/>
</dbReference>
<organism evidence="10 11">
    <name type="scientific">Haemonchus contortus</name>
    <name type="common">Barber pole worm</name>
    <dbReference type="NCBI Taxonomy" id="6289"/>
    <lineage>
        <taxon>Eukaryota</taxon>
        <taxon>Metazoa</taxon>
        <taxon>Ecdysozoa</taxon>
        <taxon>Nematoda</taxon>
        <taxon>Chromadorea</taxon>
        <taxon>Rhabditida</taxon>
        <taxon>Rhabditina</taxon>
        <taxon>Rhabditomorpha</taxon>
        <taxon>Strongyloidea</taxon>
        <taxon>Trichostrongylidae</taxon>
        <taxon>Haemonchus</taxon>
    </lineage>
</organism>
<dbReference type="SUPFAM" id="SSF54001">
    <property type="entry name" value="Cysteine proteinases"/>
    <property type="match status" value="1"/>
</dbReference>
<feature type="compositionally biased region" description="Basic and acidic residues" evidence="7">
    <location>
        <begin position="147"/>
        <end position="168"/>
    </location>
</feature>
<dbReference type="GO" id="GO:0005829">
    <property type="term" value="C:cytosol"/>
    <property type="evidence" value="ECO:0007669"/>
    <property type="project" value="TreeGrafter"/>
</dbReference>
<accession>A0A7I5E838</accession>
<comment type="similarity">
    <text evidence="1 6">Belongs to the peptidase C19 family.</text>
</comment>
<evidence type="ECO:0000313" key="10">
    <source>
        <dbReference type="Proteomes" id="UP000025227"/>
    </source>
</evidence>
<keyword evidence="6" id="KW-0833">Ubl conjugation pathway</keyword>
<evidence type="ECO:0000313" key="11">
    <source>
        <dbReference type="WBParaSite" id="HCON_00061100-00001"/>
    </source>
</evidence>
<sequence length="713" mass="80142">MCFNRSYTRHIMTAEDGATSGVLATCEHRAKKSLFKAKEVRKKLKSCKRLCEECERNPKNGTIPENVKAEVFICVSCGCLTCATHAKKHCEAPRTGEKHPLLLNLESCQIRCEACDLILAPMDAPQDLVRLFCNEYRSFVKTKAEPKTNGKAMDAKLSPDELEQDLKHTRSTQDSTNVPLTNSKKIDSKDLERKRGTFSTEYMIPAKGLVNLGNTCFFNSVMQCMMHTHHLTYYFLRFGKVSSLQFREPQTVIVNEEKVELEPATISVPSEATPLNSVLRGFIAEFHCGATPSPGPVFSQISCKTPRFKGYQQQDAHELLRYLLDGLRSEELERYKSGISSYFGVSPKVNKKLVDPKTVKLAKGYLQAAGRPLLDMVFGGTLLQTILCSECGHVSERHEQFLDLSIPVTLNGFGRFRPSRSAVPIAEGRKGKKRSRQGKRITSGKNGDIREGDMVGVREACGVYDDDRYSDDEIDRLAAGVNRLDFTKVLVCPPEEYTDGVCSIGSCLLEFTAPEQLEGLNAYECEKCCVPRNKKMKAVGSQKKRVCALKRYLIYEPPAVLTLHLKRFQQLEGMCGKTSTRKLSGHVSFPMMFDMAPFCCRNVERLAPGEKRLLYSLYGVVVHSGSLSGGHYIAYVKSRHRLKQAHVFLEFARTTCADKLSYQNGTTIDDFCDESDLHNEGQWYYCSDSQVLAVNENRVLSAEAYILFYERVL</sequence>
<dbReference type="GO" id="GO:0005634">
    <property type="term" value="C:nucleus"/>
    <property type="evidence" value="ECO:0007669"/>
    <property type="project" value="TreeGrafter"/>
</dbReference>
<evidence type="ECO:0000256" key="5">
    <source>
        <dbReference type="PROSITE-ProRule" id="PRU00502"/>
    </source>
</evidence>
<keyword evidence="6" id="KW-0645">Protease</keyword>
<dbReference type="GO" id="GO:0006508">
    <property type="term" value="P:proteolysis"/>
    <property type="evidence" value="ECO:0007669"/>
    <property type="project" value="UniProtKB-KW"/>
</dbReference>
<feature type="compositionally biased region" description="Polar residues" evidence="7">
    <location>
        <begin position="172"/>
        <end position="183"/>
    </location>
</feature>
<dbReference type="PANTHER" id="PTHR24006">
    <property type="entry name" value="UBIQUITIN CARBOXYL-TERMINAL HYDROLASE"/>
    <property type="match status" value="1"/>
</dbReference>
<feature type="domain" description="USP" evidence="8">
    <location>
        <begin position="207"/>
        <end position="712"/>
    </location>
</feature>
<dbReference type="InterPro" id="IPR018200">
    <property type="entry name" value="USP_CS"/>
</dbReference>
<feature type="domain" description="UBP-type" evidence="9">
    <location>
        <begin position="24"/>
        <end position="135"/>
    </location>
</feature>
<protein>
    <recommendedName>
        <fullName evidence="6">Ubiquitin carboxyl-terminal hydrolase</fullName>
        <ecNumber evidence="6">3.4.19.12</ecNumber>
    </recommendedName>
</protein>
<evidence type="ECO:0000256" key="7">
    <source>
        <dbReference type="SAM" id="MobiDB-lite"/>
    </source>
</evidence>
<dbReference type="Pfam" id="PF02148">
    <property type="entry name" value="zf-UBP"/>
    <property type="match status" value="1"/>
</dbReference>
<evidence type="ECO:0000256" key="3">
    <source>
        <dbReference type="ARBA" id="ARBA00022771"/>
    </source>
</evidence>
<keyword evidence="6" id="KW-0788">Thiol protease</keyword>
<reference evidence="11" key="1">
    <citation type="submission" date="2020-12" db="UniProtKB">
        <authorList>
            <consortium name="WormBaseParasite"/>
        </authorList>
    </citation>
    <scope>IDENTIFICATION</scope>
    <source>
        <strain evidence="11">MHco3</strain>
    </source>
</reference>
<keyword evidence="6" id="KW-0378">Hydrolase</keyword>
<dbReference type="EC" id="3.4.19.12" evidence="6"/>
<evidence type="ECO:0000256" key="4">
    <source>
        <dbReference type="ARBA" id="ARBA00022833"/>
    </source>
</evidence>
<dbReference type="GO" id="GO:0008270">
    <property type="term" value="F:zinc ion binding"/>
    <property type="evidence" value="ECO:0007669"/>
    <property type="project" value="UniProtKB-KW"/>
</dbReference>
<keyword evidence="10" id="KW-1185">Reference proteome</keyword>
<dbReference type="Gene3D" id="3.90.70.10">
    <property type="entry name" value="Cysteine proteinases"/>
    <property type="match status" value="1"/>
</dbReference>
<name>A0A7I5E838_HAECO</name>
<dbReference type="InterPro" id="IPR001394">
    <property type="entry name" value="Peptidase_C19_UCH"/>
</dbReference>
<dbReference type="PANTHER" id="PTHR24006:SF781">
    <property type="entry name" value="LD34905P"/>
    <property type="match status" value="1"/>
</dbReference>
<dbReference type="PROSITE" id="PS00973">
    <property type="entry name" value="USP_2"/>
    <property type="match status" value="1"/>
</dbReference>
<comment type="catalytic activity">
    <reaction evidence="6">
        <text>Thiol-dependent hydrolysis of ester, thioester, amide, peptide and isopeptide bonds formed by the C-terminal Gly of ubiquitin (a 76-residue protein attached to proteins as an intracellular targeting signal).</text>
        <dbReference type="EC" id="3.4.19.12"/>
    </reaction>
</comment>
<dbReference type="OMA" id="GHLSKTY"/>
<dbReference type="WBParaSite" id="HCON_00061100-00001">
    <property type="protein sequence ID" value="HCON_00061100-00001"/>
    <property type="gene ID" value="HCON_00061100"/>
</dbReference>
<evidence type="ECO:0000256" key="6">
    <source>
        <dbReference type="RuleBase" id="RU366025"/>
    </source>
</evidence>
<dbReference type="InterPro" id="IPR013083">
    <property type="entry name" value="Znf_RING/FYVE/PHD"/>
</dbReference>
<proteinExistence type="inferred from homology"/>
<dbReference type="SUPFAM" id="SSF57850">
    <property type="entry name" value="RING/U-box"/>
    <property type="match status" value="1"/>
</dbReference>
<dbReference type="InterPro" id="IPR050164">
    <property type="entry name" value="Peptidase_C19"/>
</dbReference>
<evidence type="ECO:0000259" key="9">
    <source>
        <dbReference type="PROSITE" id="PS50271"/>
    </source>
</evidence>
<dbReference type="PROSITE" id="PS50235">
    <property type="entry name" value="USP_3"/>
    <property type="match status" value="1"/>
</dbReference>
<dbReference type="Pfam" id="PF00443">
    <property type="entry name" value="UCH"/>
    <property type="match status" value="1"/>
</dbReference>
<dbReference type="InterPro" id="IPR001607">
    <property type="entry name" value="Znf_UBP"/>
</dbReference>
<dbReference type="CDD" id="cd02667">
    <property type="entry name" value="Peptidase_C19K"/>
    <property type="match status" value="1"/>
</dbReference>
<dbReference type="GO" id="GO:0004843">
    <property type="term" value="F:cysteine-type deubiquitinase activity"/>
    <property type="evidence" value="ECO:0007669"/>
    <property type="project" value="UniProtKB-UniRule"/>
</dbReference>
<dbReference type="InterPro" id="IPR038765">
    <property type="entry name" value="Papain-like_cys_pep_sf"/>
</dbReference>
<dbReference type="GO" id="GO:0016579">
    <property type="term" value="P:protein deubiquitination"/>
    <property type="evidence" value="ECO:0007669"/>
    <property type="project" value="InterPro"/>
</dbReference>
<feature type="region of interest" description="Disordered" evidence="7">
    <location>
        <begin position="425"/>
        <end position="448"/>
    </location>
</feature>
<feature type="compositionally biased region" description="Basic residues" evidence="7">
    <location>
        <begin position="430"/>
        <end position="439"/>
    </location>
</feature>
<keyword evidence="2" id="KW-0479">Metal-binding</keyword>
<feature type="region of interest" description="Disordered" evidence="7">
    <location>
        <begin position="147"/>
        <end position="186"/>
    </location>
</feature>
<dbReference type="PROSITE" id="PS50271">
    <property type="entry name" value="ZF_UBP"/>
    <property type="match status" value="1"/>
</dbReference>
<dbReference type="Gene3D" id="3.30.40.10">
    <property type="entry name" value="Zinc/RING finger domain, C3HC4 (zinc finger)"/>
    <property type="match status" value="1"/>
</dbReference>
<dbReference type="OrthoDB" id="2020758at2759"/>
<evidence type="ECO:0000256" key="2">
    <source>
        <dbReference type="ARBA" id="ARBA00022723"/>
    </source>
</evidence>
<evidence type="ECO:0000259" key="8">
    <source>
        <dbReference type="PROSITE" id="PS50235"/>
    </source>
</evidence>
<dbReference type="PROSITE" id="PS00972">
    <property type="entry name" value="USP_1"/>
    <property type="match status" value="1"/>
</dbReference>